<feature type="domain" description="Gp28/Gp37-like" evidence="1">
    <location>
        <begin position="9"/>
        <end position="359"/>
    </location>
</feature>
<keyword evidence="3" id="KW-1185">Reference proteome</keyword>
<dbReference type="RefSeq" id="YP_006906603.1">
    <property type="nucleotide sequence ID" value="NC_018842.1"/>
</dbReference>
<dbReference type="OrthoDB" id="3011at10239"/>
<organism evidence="2 3">
    <name type="scientific">Propionibacterium phage P1.1</name>
    <dbReference type="NCBI Taxonomy" id="1229792"/>
    <lineage>
        <taxon>Viruses</taxon>
        <taxon>Duplodnaviria</taxon>
        <taxon>Heunggongvirae</taxon>
        <taxon>Uroviricota</taxon>
        <taxon>Caudoviricetes</taxon>
        <taxon>Pahexavirus</taxon>
        <taxon>Pahexavirus P11</taxon>
    </lineage>
</organism>
<protein>
    <submittedName>
        <fullName evidence="2">Minor tail protein</fullName>
    </submittedName>
</protein>
<proteinExistence type="predicted"/>
<accession>K4HN31</accession>
<dbReference type="EMBL" id="JX262223">
    <property type="protein sequence ID" value="AFT97840.1"/>
    <property type="molecule type" value="Genomic_DNA"/>
</dbReference>
<dbReference type="InterPro" id="IPR029432">
    <property type="entry name" value="Gp28/Gp37-like_dom"/>
</dbReference>
<evidence type="ECO:0000313" key="3">
    <source>
        <dbReference type="Proteomes" id="UP000008050"/>
    </source>
</evidence>
<sequence length="386" mass="42969">MMAGLVPHVTLFTPDYRRVAPINFFESLKLSLKWNGLSTLELVVSGDHSRLDGLTKPGARLVVDYGGGQIFSGPVRRVHGVGPWRSSRVTITCEDDIRLLWRMLMWPVNYRPGMVGMEWRADRDYAHYSGAAESVAKQVLGDNAWRFPPGLFMTDDERRGRYIKDFQVRFHLFADKLLPVLSWARMTVTVNQFEDAKFDQRGLVFDCVPAVTRKHVLTAESGSIVSWEYVRDAPKATSVVVGGRGEGKDRLFCEDVDSMAEGDWFDRVEVFKDARNTDSERVSLVEEAEQVLSESGATSGFKIELAESDVLRFGPGNLMPGDLIYVDVGSGPIAEIVRQIDVECDSPGDGWTKVTPVAGDYEDNPSALLARRVAGLAAGVRDLQKF</sequence>
<reference evidence="2 3" key="1">
    <citation type="journal article" date="2012" name="MBio">
        <title>Propionibacterium acnes Bacteriophages Display Limited Genetic Diversity and Broad Killing Activity against Bacterial Skin Isolates.</title>
        <authorList>
            <person name="Marinelli L.J."/>
            <person name="Fitz-Gibbon S."/>
            <person name="Hayes C."/>
            <person name="Bowman C."/>
            <person name="Inkeles M."/>
            <person name="Loncaric A."/>
            <person name="Russell D.A."/>
            <person name="Jacobs-Sera D."/>
            <person name="Cokus S."/>
            <person name="Pellegrini M."/>
            <person name="Kim J."/>
            <person name="Miller J.F."/>
            <person name="Hatfull G.F."/>
            <person name="Modlin R.L."/>
        </authorList>
    </citation>
    <scope>NUCLEOTIDE SEQUENCE [LARGE SCALE GENOMIC DNA]</scope>
</reference>
<evidence type="ECO:0000259" key="1">
    <source>
        <dbReference type="Pfam" id="PF14594"/>
    </source>
</evidence>
<evidence type="ECO:0000313" key="2">
    <source>
        <dbReference type="EMBL" id="AFT97840.1"/>
    </source>
</evidence>
<name>K4HN31_9CAUD</name>
<gene>
    <name evidence="2" type="primary">16</name>
    <name evidence="2" type="ORF">P11_16</name>
</gene>
<dbReference type="Proteomes" id="UP000008050">
    <property type="component" value="Segment"/>
</dbReference>
<dbReference type="GeneID" id="13827095"/>
<dbReference type="Pfam" id="PF14594">
    <property type="entry name" value="Sipho_Gp37"/>
    <property type="match status" value="1"/>
</dbReference>
<dbReference type="KEGG" id="vg:13827095"/>